<dbReference type="InterPro" id="IPR002110">
    <property type="entry name" value="Ankyrin_rpt"/>
</dbReference>
<organism evidence="4 5">
    <name type="scientific">Crotalus adamanteus</name>
    <name type="common">Eastern diamondback rattlesnake</name>
    <dbReference type="NCBI Taxonomy" id="8729"/>
    <lineage>
        <taxon>Eukaryota</taxon>
        <taxon>Metazoa</taxon>
        <taxon>Chordata</taxon>
        <taxon>Craniata</taxon>
        <taxon>Vertebrata</taxon>
        <taxon>Euteleostomi</taxon>
        <taxon>Lepidosauria</taxon>
        <taxon>Squamata</taxon>
        <taxon>Bifurcata</taxon>
        <taxon>Unidentata</taxon>
        <taxon>Episquamata</taxon>
        <taxon>Toxicofera</taxon>
        <taxon>Serpentes</taxon>
        <taxon>Colubroidea</taxon>
        <taxon>Viperidae</taxon>
        <taxon>Crotalinae</taxon>
        <taxon>Crotalus</taxon>
    </lineage>
</organism>
<protein>
    <submittedName>
        <fullName evidence="4">Ankyrin repeat and EF-hand domain-containing protein 1</fullName>
    </submittedName>
</protein>
<dbReference type="Gene3D" id="1.25.40.20">
    <property type="entry name" value="Ankyrin repeat-containing domain"/>
    <property type="match status" value="3"/>
</dbReference>
<reference evidence="4 5" key="1">
    <citation type="journal article" date="2024" name="Proc. Natl. Acad. Sci. U.S.A.">
        <title>The genetic regulatory architecture and epigenomic basis for age-related changes in rattlesnake venom.</title>
        <authorList>
            <person name="Hogan M.P."/>
            <person name="Holding M.L."/>
            <person name="Nystrom G.S."/>
            <person name="Colston T.J."/>
            <person name="Bartlett D.A."/>
            <person name="Mason A.J."/>
            <person name="Ellsworth S.A."/>
            <person name="Rautsaw R.M."/>
            <person name="Lawrence K.C."/>
            <person name="Strickland J.L."/>
            <person name="He B."/>
            <person name="Fraser P."/>
            <person name="Margres M.J."/>
            <person name="Gilbert D.M."/>
            <person name="Gibbs H.L."/>
            <person name="Parkinson C.L."/>
            <person name="Rokyta D.R."/>
        </authorList>
    </citation>
    <scope>NUCLEOTIDE SEQUENCE [LARGE SCALE GENOMIC DNA]</scope>
    <source>
        <strain evidence="4">DRR0105</strain>
    </source>
</reference>
<feature type="region of interest" description="Disordered" evidence="2">
    <location>
        <begin position="752"/>
        <end position="797"/>
    </location>
</feature>
<evidence type="ECO:0000259" key="3">
    <source>
        <dbReference type="PROSITE" id="PS50222"/>
    </source>
</evidence>
<dbReference type="InterPro" id="IPR052801">
    <property type="entry name" value="Ankyrin-EF-hand"/>
</dbReference>
<evidence type="ECO:0000313" key="4">
    <source>
        <dbReference type="EMBL" id="KAK9411134.1"/>
    </source>
</evidence>
<feature type="repeat" description="ANK" evidence="1">
    <location>
        <begin position="200"/>
        <end position="232"/>
    </location>
</feature>
<feature type="compositionally biased region" description="Low complexity" evidence="2">
    <location>
        <begin position="779"/>
        <end position="788"/>
    </location>
</feature>
<dbReference type="InterPro" id="IPR002048">
    <property type="entry name" value="EF_hand_dom"/>
</dbReference>
<feature type="repeat" description="ANK" evidence="1">
    <location>
        <begin position="348"/>
        <end position="380"/>
    </location>
</feature>
<dbReference type="SMART" id="SM00248">
    <property type="entry name" value="ANK"/>
    <property type="match status" value="9"/>
</dbReference>
<evidence type="ECO:0000256" key="1">
    <source>
        <dbReference type="PROSITE-ProRule" id="PRU00023"/>
    </source>
</evidence>
<dbReference type="PROSITE" id="PS50297">
    <property type="entry name" value="ANK_REP_REGION"/>
    <property type="match status" value="4"/>
</dbReference>
<dbReference type="Proteomes" id="UP001474421">
    <property type="component" value="Unassembled WGS sequence"/>
</dbReference>
<feature type="repeat" description="ANK" evidence="1">
    <location>
        <begin position="623"/>
        <end position="655"/>
    </location>
</feature>
<dbReference type="PRINTS" id="PR01415">
    <property type="entry name" value="ANKYRIN"/>
</dbReference>
<feature type="repeat" description="ANK" evidence="1">
    <location>
        <begin position="167"/>
        <end position="199"/>
    </location>
</feature>
<dbReference type="PROSITE" id="PS50222">
    <property type="entry name" value="EF_HAND_2"/>
    <property type="match status" value="1"/>
</dbReference>
<dbReference type="Pfam" id="PF12796">
    <property type="entry name" value="Ank_2"/>
    <property type="match status" value="3"/>
</dbReference>
<dbReference type="Gene3D" id="1.10.238.10">
    <property type="entry name" value="EF-hand"/>
    <property type="match status" value="1"/>
</dbReference>
<sequence>MPWIPFSFEERRGLPERKEGRKKERKKERKEGRKKERKEGRKATFYSVELLANNLLSPESSGLRGLRWFPPPGKQPRLSRLRHRAFGRSHARRRAAALFWSNGNIAGSFFKGTVFLGVLKMSLADKRLENLQIYKVLQCVRQKDKKQIEKLTKLGYPELINFTEPENGDSALHLACVANDIDMCNFLLELGAHPDVQDRMGRTPVMKAAELGHDLALDVLVQAEADMTIVDAEGKGVLFYCILPTKRHFRCVQMVLEFGADVNNCTFEGKPVFVEACEQAHEIKEICMTFLERGADPNATNPATGRTALMEAAREGVLEVVRGILEREAKILKIISAYNGDVGLIAMNGNTPLHYAAAGGFAECCKFIGQRGSDPTWRNLEKKVPRQVAKDGGFKAAAKEIRKIERRFAKFSKPKPGVKDPNPPWAIRLHDWSGENQASLRETFEAYDRGDGTVSKEDFISIIEERYPFIEPEQLQTIAQAHEKTRAAGVNIEEFLKGSRYLQKAFLLGSYGPKKKKPKKAKGKKGKFAMPMPICVIPESTWPRRTDGGPPEYMIETYQNVTDCTRFNRDHPPEHPLQDDSWWYIEDPPKTFANINYLAKEGDLSSIKKAFEAGVPVDIRDHFYKTPLMAACASGNMEAVQFLLEKGASVNTTDNFMWTPLHHACHAGQQDIAELLVKAGATIDAVTINDGTPLMRGIESSRLDTVQYLINSGAKAQMTNRKGQNSLEIARAYADNRLIHFIQDTLDRLPQVTEVKGDKKKGKKGGKPKAPSPTPTPAPSAQAAAAPKPKSEQYSKESVKEEMLQPLDSIVEKSLFEEEKESLKDNVVHLNSLITRGATKKLNITFTPQRTWSPEATTKDLLKKRELRRQRFTYEVDFDDFMMPFKKNFMEKVRTLQQSAALH</sequence>
<gene>
    <name evidence="4" type="ORF">NXF25_002309</name>
</gene>
<dbReference type="AlphaFoldDB" id="A0AAW1C9H4"/>
<evidence type="ECO:0000256" key="2">
    <source>
        <dbReference type="SAM" id="MobiDB-lite"/>
    </source>
</evidence>
<dbReference type="InterPro" id="IPR011992">
    <property type="entry name" value="EF-hand-dom_pair"/>
</dbReference>
<dbReference type="EMBL" id="JAOTOJ010000001">
    <property type="protein sequence ID" value="KAK9411134.1"/>
    <property type="molecule type" value="Genomic_DNA"/>
</dbReference>
<dbReference type="GO" id="GO:0005509">
    <property type="term" value="F:calcium ion binding"/>
    <property type="evidence" value="ECO:0007669"/>
    <property type="project" value="InterPro"/>
</dbReference>
<keyword evidence="1" id="KW-0040">ANK repeat</keyword>
<keyword evidence="5" id="KW-1185">Reference proteome</keyword>
<proteinExistence type="predicted"/>
<dbReference type="PROSITE" id="PS50088">
    <property type="entry name" value="ANK_REPEAT"/>
    <property type="match status" value="6"/>
</dbReference>
<feature type="region of interest" description="Disordered" evidence="2">
    <location>
        <begin position="14"/>
        <end position="40"/>
    </location>
</feature>
<evidence type="ECO:0000313" key="5">
    <source>
        <dbReference type="Proteomes" id="UP001474421"/>
    </source>
</evidence>
<feature type="domain" description="EF-hand" evidence="3">
    <location>
        <begin position="435"/>
        <end position="469"/>
    </location>
</feature>
<feature type="compositionally biased region" description="Basic and acidic residues" evidence="2">
    <location>
        <begin position="29"/>
        <end position="40"/>
    </location>
</feature>
<dbReference type="PANTHER" id="PTHR24127">
    <property type="entry name" value="ANKYRIN REPEAT AND EF-HAND DOMAIN-CONTAINING PROTEIN 1"/>
    <property type="match status" value="1"/>
</dbReference>
<accession>A0AAW1C9H4</accession>
<comment type="caution">
    <text evidence="4">The sequence shown here is derived from an EMBL/GenBank/DDBJ whole genome shotgun (WGS) entry which is preliminary data.</text>
</comment>
<feature type="compositionally biased region" description="Basic residues" evidence="2">
    <location>
        <begin position="758"/>
        <end position="767"/>
    </location>
</feature>
<name>A0AAW1C9H4_CROAD</name>
<dbReference type="PANTHER" id="PTHR24127:SF1">
    <property type="entry name" value="ANKYRIN REPEAT AND EF-HAND DOMAIN-CONTAINING PROTEIN 1"/>
    <property type="match status" value="1"/>
</dbReference>
<feature type="repeat" description="ANK" evidence="1">
    <location>
        <begin position="689"/>
        <end position="721"/>
    </location>
</feature>
<dbReference type="SUPFAM" id="SSF48403">
    <property type="entry name" value="Ankyrin repeat"/>
    <property type="match status" value="2"/>
</dbReference>
<dbReference type="SUPFAM" id="SSF47473">
    <property type="entry name" value="EF-hand"/>
    <property type="match status" value="1"/>
</dbReference>
<feature type="repeat" description="ANK" evidence="1">
    <location>
        <begin position="659"/>
        <end position="688"/>
    </location>
</feature>
<dbReference type="InterPro" id="IPR036770">
    <property type="entry name" value="Ankyrin_rpt-contain_sf"/>
</dbReference>